<evidence type="ECO:0000313" key="2">
    <source>
        <dbReference type="EMBL" id="GGO03796.1"/>
    </source>
</evidence>
<accession>A0A830GT00</accession>
<proteinExistence type="predicted"/>
<organism evidence="2 3">
    <name type="scientific">Haloarcula pellucida</name>
    <dbReference type="NCBI Taxonomy" id="1427151"/>
    <lineage>
        <taxon>Archaea</taxon>
        <taxon>Methanobacteriati</taxon>
        <taxon>Methanobacteriota</taxon>
        <taxon>Stenosarchaea group</taxon>
        <taxon>Halobacteria</taxon>
        <taxon>Halobacteriales</taxon>
        <taxon>Haloarculaceae</taxon>
        <taxon>Haloarcula</taxon>
    </lineage>
</organism>
<reference evidence="2" key="1">
    <citation type="journal article" date="2014" name="Int. J. Syst. Evol. Microbiol.">
        <title>Complete genome sequence of Corynebacterium casei LMG S-19264T (=DSM 44701T), isolated from a smear-ripened cheese.</title>
        <authorList>
            <consortium name="US DOE Joint Genome Institute (JGI-PGF)"/>
            <person name="Walter F."/>
            <person name="Albersmeier A."/>
            <person name="Kalinowski J."/>
            <person name="Ruckert C."/>
        </authorList>
    </citation>
    <scope>NUCLEOTIDE SEQUENCE</scope>
    <source>
        <strain evidence="2">JCM 17820</strain>
    </source>
</reference>
<sequence>MTSKSYQEAKAEALAQLRAFVHDDVTIVDDGDRVTGPGGTTLVNGHGQLPDDVVWIDRRSKWGNPFVTENDGGEYSREESVDLYRGWFLGHVEAGEWDVEALRGETLACWCVPRLCHGLVILNYLAETYDPQQTLGGAFDAK</sequence>
<dbReference type="Pfam" id="PF14216">
    <property type="entry name" value="DUF4326"/>
    <property type="match status" value="1"/>
</dbReference>
<gene>
    <name evidence="2" type="ORF">GCM10009030_39840</name>
</gene>
<evidence type="ECO:0000259" key="1">
    <source>
        <dbReference type="Pfam" id="PF14216"/>
    </source>
</evidence>
<dbReference type="InterPro" id="IPR025475">
    <property type="entry name" value="DUF4326"/>
</dbReference>
<dbReference type="Proteomes" id="UP000605784">
    <property type="component" value="Unassembled WGS sequence"/>
</dbReference>
<dbReference type="RefSeq" id="WP_189002121.1">
    <property type="nucleotide sequence ID" value="NZ_BMOU01000008.1"/>
</dbReference>
<dbReference type="AlphaFoldDB" id="A0A830GT00"/>
<comment type="caution">
    <text evidence="2">The sequence shown here is derived from an EMBL/GenBank/DDBJ whole genome shotgun (WGS) entry which is preliminary data.</text>
</comment>
<feature type="domain" description="DUF4326" evidence="1">
    <location>
        <begin position="47"/>
        <end position="122"/>
    </location>
</feature>
<dbReference type="EMBL" id="BMOU01000008">
    <property type="protein sequence ID" value="GGO03796.1"/>
    <property type="molecule type" value="Genomic_DNA"/>
</dbReference>
<keyword evidence="3" id="KW-1185">Reference proteome</keyword>
<evidence type="ECO:0000313" key="3">
    <source>
        <dbReference type="Proteomes" id="UP000605784"/>
    </source>
</evidence>
<reference evidence="2" key="2">
    <citation type="submission" date="2020-09" db="EMBL/GenBank/DDBJ databases">
        <authorList>
            <person name="Sun Q."/>
            <person name="Ohkuma M."/>
        </authorList>
    </citation>
    <scope>NUCLEOTIDE SEQUENCE</scope>
    <source>
        <strain evidence="2">JCM 17820</strain>
    </source>
</reference>
<name>A0A830GT00_9EURY</name>
<protein>
    <recommendedName>
        <fullName evidence="1">DUF4326 domain-containing protein</fullName>
    </recommendedName>
</protein>